<evidence type="ECO:0000256" key="4">
    <source>
        <dbReference type="ARBA" id="ARBA00022692"/>
    </source>
</evidence>
<comment type="caution">
    <text evidence="13">The sequence shown here is derived from an EMBL/GenBank/DDBJ whole genome shotgun (WGS) entry which is preliminary data.</text>
</comment>
<dbReference type="InterPro" id="IPR019533">
    <property type="entry name" value="Peptidase_S26"/>
</dbReference>
<accession>A0A1W0A7R3</accession>
<dbReference type="GO" id="GO:0042720">
    <property type="term" value="C:mitochondrial inner membrane peptidase complex"/>
    <property type="evidence" value="ECO:0007669"/>
    <property type="project" value="InterPro"/>
</dbReference>
<dbReference type="Proteomes" id="UP000243217">
    <property type="component" value="Unassembled WGS sequence"/>
</dbReference>
<dbReference type="Pfam" id="PF10502">
    <property type="entry name" value="Peptidase_S26"/>
    <property type="match status" value="1"/>
</dbReference>
<dbReference type="GO" id="GO:0006627">
    <property type="term" value="P:protein processing involved in protein targeting to mitochondrion"/>
    <property type="evidence" value="ECO:0007669"/>
    <property type="project" value="InterPro"/>
</dbReference>
<protein>
    <recommendedName>
        <fullName evidence="11">Mitochondrial inner membrane protease subunit</fullName>
        <ecNumber evidence="11">3.4.21.-</ecNumber>
    </recommendedName>
</protein>
<comment type="similarity">
    <text evidence="2">Belongs to the peptidase S26 family. IMP2 subfamily.</text>
</comment>
<keyword evidence="3 11" id="KW-0645">Protease</keyword>
<dbReference type="EMBL" id="JNBS01000361">
    <property type="protein sequence ID" value="OQS06275.1"/>
    <property type="molecule type" value="Genomic_DNA"/>
</dbReference>
<evidence type="ECO:0000256" key="2">
    <source>
        <dbReference type="ARBA" id="ARBA00007066"/>
    </source>
</evidence>
<gene>
    <name evidence="13" type="ORF">THRCLA_01680</name>
</gene>
<keyword evidence="5 11" id="KW-0999">Mitochondrion inner membrane</keyword>
<organism evidence="13 14">
    <name type="scientific">Thraustotheca clavata</name>
    <dbReference type="NCBI Taxonomy" id="74557"/>
    <lineage>
        <taxon>Eukaryota</taxon>
        <taxon>Sar</taxon>
        <taxon>Stramenopiles</taxon>
        <taxon>Oomycota</taxon>
        <taxon>Saprolegniomycetes</taxon>
        <taxon>Saprolegniales</taxon>
        <taxon>Achlyaceae</taxon>
        <taxon>Thraustotheca</taxon>
    </lineage>
</organism>
<evidence type="ECO:0000256" key="7">
    <source>
        <dbReference type="ARBA" id="ARBA00022989"/>
    </source>
</evidence>
<dbReference type="GO" id="GO:0006465">
    <property type="term" value="P:signal peptide processing"/>
    <property type="evidence" value="ECO:0007669"/>
    <property type="project" value="InterPro"/>
</dbReference>
<dbReference type="OrthoDB" id="9996127at2759"/>
<dbReference type="NCBIfam" id="TIGR02227">
    <property type="entry name" value="sigpep_I_bact"/>
    <property type="match status" value="1"/>
</dbReference>
<keyword evidence="8 11" id="KW-0496">Mitochondrion</keyword>
<dbReference type="AlphaFoldDB" id="A0A1W0A7R3"/>
<keyword evidence="14" id="KW-1185">Reference proteome</keyword>
<evidence type="ECO:0000259" key="12">
    <source>
        <dbReference type="Pfam" id="PF10502"/>
    </source>
</evidence>
<sequence length="177" mass="19808">MRDEHGRNIKRTKHLGFERRMAARTARVALTYIPIGLAFNALVLSFGRVEGRSMQPTLNPSDTDRELVLLDKFSVQVAHRVARGDVIVLKSPSDPSELLTKRLIAIEGDWVEGRSGRRVVVPAGKCWIEGDNGELSDDSNSFGCVPMALIEARVAAVVWPLNHLRVIRNQYPENRII</sequence>
<evidence type="ECO:0000256" key="3">
    <source>
        <dbReference type="ARBA" id="ARBA00022670"/>
    </source>
</evidence>
<dbReference type="EC" id="3.4.21.-" evidence="11"/>
<dbReference type="STRING" id="74557.A0A1W0A7R3"/>
<evidence type="ECO:0000313" key="13">
    <source>
        <dbReference type="EMBL" id="OQS06275.1"/>
    </source>
</evidence>
<proteinExistence type="inferred from homology"/>
<evidence type="ECO:0000256" key="5">
    <source>
        <dbReference type="ARBA" id="ARBA00022792"/>
    </source>
</evidence>
<dbReference type="GO" id="GO:0004252">
    <property type="term" value="F:serine-type endopeptidase activity"/>
    <property type="evidence" value="ECO:0007669"/>
    <property type="project" value="InterPro"/>
</dbReference>
<evidence type="ECO:0000256" key="9">
    <source>
        <dbReference type="ARBA" id="ARBA00023136"/>
    </source>
</evidence>
<dbReference type="SUPFAM" id="SSF51306">
    <property type="entry name" value="LexA/Signal peptidase"/>
    <property type="match status" value="1"/>
</dbReference>
<dbReference type="InterPro" id="IPR000223">
    <property type="entry name" value="Pept_S26A_signal_pept_1"/>
</dbReference>
<evidence type="ECO:0000313" key="14">
    <source>
        <dbReference type="Proteomes" id="UP000243217"/>
    </source>
</evidence>
<keyword evidence="4 11" id="KW-0812">Transmembrane</keyword>
<feature type="domain" description="Peptidase S26" evidence="12">
    <location>
        <begin position="25"/>
        <end position="115"/>
    </location>
</feature>
<dbReference type="InterPro" id="IPR036286">
    <property type="entry name" value="LexA/Signal_pep-like_sf"/>
</dbReference>
<keyword evidence="7 11" id="KW-1133">Transmembrane helix</keyword>
<keyword evidence="9 11" id="KW-0472">Membrane</keyword>
<evidence type="ECO:0000256" key="10">
    <source>
        <dbReference type="PIRSR" id="PIRSR600223-1"/>
    </source>
</evidence>
<evidence type="ECO:0000256" key="1">
    <source>
        <dbReference type="ARBA" id="ARBA00004434"/>
    </source>
</evidence>
<dbReference type="PRINTS" id="PR00727">
    <property type="entry name" value="LEADERPTASE"/>
</dbReference>
<evidence type="ECO:0000256" key="8">
    <source>
        <dbReference type="ARBA" id="ARBA00023128"/>
    </source>
</evidence>
<comment type="subcellular location">
    <subcellularLocation>
        <location evidence="1">Mitochondrion inner membrane</location>
        <topology evidence="1">Single-pass membrane protein</topology>
    </subcellularLocation>
</comment>
<reference evidence="13 14" key="1">
    <citation type="journal article" date="2014" name="Genome Biol. Evol.">
        <title>The secreted proteins of Achlya hypogyna and Thraustotheca clavata identify the ancestral oomycete secretome and reveal gene acquisitions by horizontal gene transfer.</title>
        <authorList>
            <person name="Misner I."/>
            <person name="Blouin N."/>
            <person name="Leonard G."/>
            <person name="Richards T.A."/>
            <person name="Lane C.E."/>
        </authorList>
    </citation>
    <scope>NUCLEOTIDE SEQUENCE [LARGE SCALE GENOMIC DNA]</scope>
    <source>
        <strain evidence="13 14">ATCC 34112</strain>
    </source>
</reference>
<evidence type="ECO:0000256" key="11">
    <source>
        <dbReference type="RuleBase" id="RU362041"/>
    </source>
</evidence>
<feature type="active site" evidence="10">
    <location>
        <position position="101"/>
    </location>
</feature>
<name>A0A1W0A7R3_9STRA</name>
<dbReference type="InterPro" id="IPR037730">
    <property type="entry name" value="IMP2"/>
</dbReference>
<dbReference type="CDD" id="cd06530">
    <property type="entry name" value="S26_SPase_I"/>
    <property type="match status" value="1"/>
</dbReference>
<feature type="active site" evidence="10">
    <location>
        <position position="53"/>
    </location>
</feature>
<dbReference type="PANTHER" id="PTHR46041">
    <property type="entry name" value="MITOCHONDRIAL INNER MEMBRANE PROTEASE SUBUNIT 2"/>
    <property type="match status" value="1"/>
</dbReference>
<keyword evidence="6 11" id="KW-0378">Hydrolase</keyword>
<dbReference type="Gene3D" id="2.10.109.10">
    <property type="entry name" value="Umud Fragment, subunit A"/>
    <property type="match status" value="1"/>
</dbReference>
<feature type="transmembrane region" description="Helical" evidence="11">
    <location>
        <begin position="29"/>
        <end position="47"/>
    </location>
</feature>
<evidence type="ECO:0000256" key="6">
    <source>
        <dbReference type="ARBA" id="ARBA00022801"/>
    </source>
</evidence>
<dbReference type="PANTHER" id="PTHR46041:SF2">
    <property type="entry name" value="MITOCHONDRIAL INNER MEMBRANE PROTEASE SUBUNIT 2"/>
    <property type="match status" value="1"/>
</dbReference>